<keyword evidence="3" id="KW-1185">Reference proteome</keyword>
<dbReference type="Gene3D" id="3.40.50.12090">
    <property type="match status" value="1"/>
</dbReference>
<dbReference type="PANTHER" id="PTHR30032">
    <property type="entry name" value="N-ACETYLMURAMOYL-L-ALANINE AMIDASE-RELATED"/>
    <property type="match status" value="1"/>
</dbReference>
<dbReference type="EMBL" id="AP025564">
    <property type="protein sequence ID" value="BDE97901.1"/>
    <property type="molecule type" value="Genomic_DNA"/>
</dbReference>
<dbReference type="InterPro" id="IPR006626">
    <property type="entry name" value="PbH1"/>
</dbReference>
<reference evidence="2 3" key="1">
    <citation type="submission" date="2022-01" db="EMBL/GenBank/DDBJ databases">
        <title>Novel bile acid biosynthetic pathways are enriched in the microbiome of centenarians.</title>
        <authorList>
            <person name="Sato Y."/>
            <person name="Atarashi K."/>
            <person name="Plichta R.D."/>
            <person name="Arai Y."/>
            <person name="Sasajima S."/>
            <person name="Kearney M.S."/>
            <person name="Suda W."/>
            <person name="Takeshita K."/>
            <person name="Sasaki T."/>
            <person name="Okamoto S."/>
            <person name="Skelly N.A."/>
            <person name="Okamura Y."/>
            <person name="Vlamakis H."/>
            <person name="Li Y."/>
            <person name="Tanoue T."/>
            <person name="Takei H."/>
            <person name="Nittono H."/>
            <person name="Narushima S."/>
            <person name="Irie J."/>
            <person name="Itoh H."/>
            <person name="Moriya K."/>
            <person name="Sugiura Y."/>
            <person name="Suematsu M."/>
            <person name="Moritoki N."/>
            <person name="Shibata S."/>
            <person name="Littman R.D."/>
            <person name="Fischbach A.M."/>
            <person name="Uwamino Y."/>
            <person name="Inoue T."/>
            <person name="Honda A."/>
            <person name="Hattori M."/>
            <person name="Murai T."/>
            <person name="Xavier J.R."/>
            <person name="Hirose N."/>
            <person name="Honda K."/>
        </authorList>
    </citation>
    <scope>NUCLEOTIDE SEQUENCE [LARGE SCALE GENOMIC DNA]</scope>
    <source>
        <strain evidence="2 3">CE91-St30</strain>
    </source>
</reference>
<proteinExistence type="predicted"/>
<feature type="signal peptide" evidence="1">
    <location>
        <begin position="1"/>
        <end position="29"/>
    </location>
</feature>
<dbReference type="SMART" id="SM00710">
    <property type="entry name" value="PbH1"/>
    <property type="match status" value="11"/>
</dbReference>
<dbReference type="InterPro" id="IPR051922">
    <property type="entry name" value="Bact_Sporulation_Assoc"/>
</dbReference>
<dbReference type="SUPFAM" id="SSF51126">
    <property type="entry name" value="Pectin lyase-like"/>
    <property type="match status" value="2"/>
</dbReference>
<dbReference type="RefSeq" id="WP_244387376.1">
    <property type="nucleotide sequence ID" value="NZ_AP025564.1"/>
</dbReference>
<sequence length="1075" mass="108254">MIKSMKARGMAVLLAVSLVPFTGAGQAFASPGGESLGLDAASPIEVEPIYLDIPEIERPFDGPTQYVADESAQAVEPGIGSLSADEGGIGLLSAVTTFSDLKAAIAAAPDGGTVEVGADIELEGLIALAANKTVTLTSEAGGTYTLSRSATVPYLSDLFQVSGGAKLVLTDIVIDGGGAAITDVTGSLIRLGADGHLEVNDGAVLQNNIIDMASSSGYNLRYNGAAVNAVGEGATMVFNDGCLIDGNSAPKQEGDSGHGGAVSGSHHFEGTPSIEITVNGGTFSNNSAGSGGAFCVGRNSTLTVNDGEFLNNTDLNYFGGAIWSAGVLNIYGGTFDGNVGSRGGGAVSYMGDVRYGSSFTMTGGTFTNNTGGGLGLGGAINLWGNGPVSITGGTIGSTDPADGNAGVAGGGICAVTEKGGSPIVIGGTTKVLGNSASDVGGGIAYTTSDNNEDNGTLTLSGDLEVAYNSGNQVGGVYINNGDENGGAIMSASILDNVSIHDNETDTNAGGLYMAGYTGTVSGNVSIADNTATSTGGGVILTQRIGKTTGDFTFSGNVEISGNEANIAGGIILSGGCTATFADDASVTDNAVAGIGGGVYIAKNATLNMTDRSVVSGNTADVLGSGVLVIEPSTLNVQDTTQVGTSGTDNGIYFDSSTYTTIPVGENLLAGARINVEGLEDGAAIGSLIAKRADGSTATTDESTYMTWTPGGFSVARSATEASEYVLDEAPPAGKALSIARLYGADRYTTGKQVATYGRDISTETTLIVASGHNYNFPDALAASSLSGALGNAPILMSDPSYLPSATRDVMAAATSVSKIYIIGDTPSVSANVEAEIAALLPSAEIVRLAGATRMQTAELVYKELGASASKTAVIARSMDFPDSLSVSSWAAHTQSPIFLTDFAETGLTQGTLDALASGGFERILVLGSELSVPASVVSQALAATGLADSDAIRLGGIDRVDTSVKIAEWATDPARGAEALSYDNVAVTRADSHTDALAGGALQGMHGSVILLTWTDRTHPGVLSVIGSAEDGINEIRFFGDEKSVAVSTMQAYVKAIQFEDHAWKPDNSVAFDLG</sequence>
<dbReference type="Pfam" id="PF04122">
    <property type="entry name" value="CW_binding_2"/>
    <property type="match status" value="3"/>
</dbReference>
<dbReference type="InterPro" id="IPR011050">
    <property type="entry name" value="Pectin_lyase_fold/virulence"/>
</dbReference>
<name>A0ABM7WN93_9ACTN</name>
<gene>
    <name evidence="2" type="ORF">CE91St30_32340</name>
</gene>
<dbReference type="Proteomes" id="UP001320544">
    <property type="component" value="Chromosome"/>
</dbReference>
<protein>
    <submittedName>
        <fullName evidence="2">Uncharacterized protein</fullName>
    </submittedName>
</protein>
<accession>A0ABM7WN93</accession>
<evidence type="ECO:0000256" key="1">
    <source>
        <dbReference type="SAM" id="SignalP"/>
    </source>
</evidence>
<organism evidence="2 3">
    <name type="scientific">Raoultibacter timonensis</name>
    <dbReference type="NCBI Taxonomy" id="1907662"/>
    <lineage>
        <taxon>Bacteria</taxon>
        <taxon>Bacillati</taxon>
        <taxon>Actinomycetota</taxon>
        <taxon>Coriobacteriia</taxon>
        <taxon>Eggerthellales</taxon>
        <taxon>Eggerthellaceae</taxon>
        <taxon>Raoultibacter</taxon>
    </lineage>
</organism>
<keyword evidence="1" id="KW-0732">Signal</keyword>
<evidence type="ECO:0000313" key="3">
    <source>
        <dbReference type="Proteomes" id="UP001320544"/>
    </source>
</evidence>
<feature type="chain" id="PRO_5046183300" evidence="1">
    <location>
        <begin position="30"/>
        <end position="1075"/>
    </location>
</feature>
<dbReference type="PANTHER" id="PTHR30032:SF8">
    <property type="entry name" value="GERMINATION-SPECIFIC N-ACETYLMURAMOYL-L-ALANINE AMIDASE"/>
    <property type="match status" value="1"/>
</dbReference>
<dbReference type="InterPro" id="IPR007253">
    <property type="entry name" value="Cell_wall-bd_2"/>
</dbReference>
<evidence type="ECO:0000313" key="2">
    <source>
        <dbReference type="EMBL" id="BDE97901.1"/>
    </source>
</evidence>